<keyword evidence="3" id="KW-1185">Reference proteome</keyword>
<dbReference type="EMBL" id="KN837143">
    <property type="protein sequence ID" value="KIJ40570.1"/>
    <property type="molecule type" value="Genomic_DNA"/>
</dbReference>
<evidence type="ECO:0000313" key="3">
    <source>
        <dbReference type="Proteomes" id="UP000054279"/>
    </source>
</evidence>
<organism evidence="2 3">
    <name type="scientific">Sphaerobolus stellatus (strain SS14)</name>
    <dbReference type="NCBI Taxonomy" id="990650"/>
    <lineage>
        <taxon>Eukaryota</taxon>
        <taxon>Fungi</taxon>
        <taxon>Dikarya</taxon>
        <taxon>Basidiomycota</taxon>
        <taxon>Agaricomycotina</taxon>
        <taxon>Agaricomycetes</taxon>
        <taxon>Phallomycetidae</taxon>
        <taxon>Geastrales</taxon>
        <taxon>Sphaerobolaceae</taxon>
        <taxon>Sphaerobolus</taxon>
    </lineage>
</organism>
<reference evidence="2 3" key="1">
    <citation type="submission" date="2014-06" db="EMBL/GenBank/DDBJ databases">
        <title>Evolutionary Origins and Diversification of the Mycorrhizal Mutualists.</title>
        <authorList>
            <consortium name="DOE Joint Genome Institute"/>
            <consortium name="Mycorrhizal Genomics Consortium"/>
            <person name="Kohler A."/>
            <person name="Kuo A."/>
            <person name="Nagy L.G."/>
            <person name="Floudas D."/>
            <person name="Copeland A."/>
            <person name="Barry K.W."/>
            <person name="Cichocki N."/>
            <person name="Veneault-Fourrey C."/>
            <person name="LaButti K."/>
            <person name="Lindquist E.A."/>
            <person name="Lipzen A."/>
            <person name="Lundell T."/>
            <person name="Morin E."/>
            <person name="Murat C."/>
            <person name="Riley R."/>
            <person name="Ohm R."/>
            <person name="Sun H."/>
            <person name="Tunlid A."/>
            <person name="Henrissat B."/>
            <person name="Grigoriev I.V."/>
            <person name="Hibbett D.S."/>
            <person name="Martin F."/>
        </authorList>
    </citation>
    <scope>NUCLEOTIDE SEQUENCE [LARGE SCALE GENOMIC DNA]</scope>
    <source>
        <strain evidence="2 3">SS14</strain>
    </source>
</reference>
<dbReference type="Proteomes" id="UP000054279">
    <property type="component" value="Unassembled WGS sequence"/>
</dbReference>
<sequence>MSLHELSPPYLISLFTLCIQPQSDPRTSLVKHQSGFTWPLPLPAILLTSAVIGSTEAHQTKTKTYTHLTTLVTSSTTIQTTHVVTFTASQTTHTIMLPTTSVTSTTVIVDLMSTTLTTTTAYSLMTLSTSASYAAVEGGLTLVLY</sequence>
<evidence type="ECO:0000313" key="2">
    <source>
        <dbReference type="EMBL" id="KIJ40570.1"/>
    </source>
</evidence>
<accession>A0A0C9VQP5</accession>
<dbReference type="HOGENOM" id="CLU_1788019_0_0_1"/>
<evidence type="ECO:0000313" key="1">
    <source>
        <dbReference type="EMBL" id="KIJ35614.1"/>
    </source>
</evidence>
<proteinExistence type="predicted"/>
<gene>
    <name evidence="2" type="ORF">M422DRAFT_256543</name>
    <name evidence="1" type="ORF">M422DRAFT_262210</name>
</gene>
<dbReference type="EMBL" id="KN837187">
    <property type="protein sequence ID" value="KIJ35614.1"/>
    <property type="molecule type" value="Genomic_DNA"/>
</dbReference>
<dbReference type="AlphaFoldDB" id="A0A0C9VQP5"/>
<name>A0A0C9VQP5_SPHS4</name>
<protein>
    <submittedName>
        <fullName evidence="2">Uncharacterized protein</fullName>
    </submittedName>
</protein>